<dbReference type="Pfam" id="PF12697">
    <property type="entry name" value="Abhydrolase_6"/>
    <property type="match status" value="1"/>
</dbReference>
<feature type="domain" description="AB hydrolase-1" evidence="1">
    <location>
        <begin position="57"/>
        <end position="272"/>
    </location>
</feature>
<name>A0A7Z0VPP9_9GAMM</name>
<keyword evidence="3" id="KW-1185">Reference proteome</keyword>
<sequence length="288" mass="32442">MIICRFQAPCRTFQWLAVLVFPLLSGIAHSEIIHLQTDSGLTINAEYLDTTSSASPILILHGFLQTRDFFTVRRIGNALHEAGYKVLLPNLSLGINNRRQSLACEAVHNHSMQQDTNEIALWVDWLYDQTDRPVTLIGHSAGSLNLVSYLDAYPDSPIEKSLLISLIAFLQGPVAKENAAERLRAEADLNRNGVRIERYRLAYCDYYATTAKNYLSYLAWDPHRTLKAISGMKIKPTIIFGGGDDRLGPDWKPQLQTHQADIVEIDGANHFFDHAYEFDLLDGIEKSL</sequence>
<accession>A0A7Z0VPP9</accession>
<dbReference type="InterPro" id="IPR029058">
    <property type="entry name" value="AB_hydrolase_fold"/>
</dbReference>
<dbReference type="Gene3D" id="3.40.50.1820">
    <property type="entry name" value="alpha/beta hydrolase"/>
    <property type="match status" value="1"/>
</dbReference>
<keyword evidence="2" id="KW-0378">Hydrolase</keyword>
<dbReference type="Proteomes" id="UP000094769">
    <property type="component" value="Unassembled WGS sequence"/>
</dbReference>
<dbReference type="GO" id="GO:0016787">
    <property type="term" value="F:hydrolase activity"/>
    <property type="evidence" value="ECO:0007669"/>
    <property type="project" value="UniProtKB-KW"/>
</dbReference>
<dbReference type="EMBL" id="MARB01000001">
    <property type="protein sequence ID" value="ODJ89520.1"/>
    <property type="molecule type" value="Genomic_DNA"/>
</dbReference>
<proteinExistence type="predicted"/>
<gene>
    <name evidence="2" type="ORF">CODIS_00800</name>
</gene>
<evidence type="ECO:0000259" key="1">
    <source>
        <dbReference type="Pfam" id="PF12697"/>
    </source>
</evidence>
<dbReference type="RefSeq" id="WP_069120138.1">
    <property type="nucleotide sequence ID" value="NZ_MARB01000001.1"/>
</dbReference>
<reference evidence="2 3" key="1">
    <citation type="submission" date="2016-06" db="EMBL/GenBank/DDBJ databases">
        <title>Genome sequence of endosymbiont of Candidatus Endolucinida thiodiazotropha.</title>
        <authorList>
            <person name="Poehlein A."/>
            <person name="Koenig S."/>
            <person name="Heiden S.E."/>
            <person name="Thuermer A."/>
            <person name="Voget S."/>
            <person name="Daniel R."/>
            <person name="Markert S."/>
            <person name="Gros O."/>
            <person name="Schweder T."/>
        </authorList>
    </citation>
    <scope>NUCLEOTIDE SEQUENCE [LARGE SCALE GENOMIC DNA]</scope>
    <source>
        <strain evidence="2 3">COS</strain>
    </source>
</reference>
<protein>
    <submittedName>
        <fullName evidence="2">Alpha/beta hydrolase family protein</fullName>
    </submittedName>
</protein>
<comment type="caution">
    <text evidence="2">The sequence shown here is derived from an EMBL/GenBank/DDBJ whole genome shotgun (WGS) entry which is preliminary data.</text>
</comment>
<dbReference type="SUPFAM" id="SSF53474">
    <property type="entry name" value="alpha/beta-Hydrolases"/>
    <property type="match status" value="1"/>
</dbReference>
<evidence type="ECO:0000313" key="3">
    <source>
        <dbReference type="Proteomes" id="UP000094769"/>
    </source>
</evidence>
<dbReference type="AlphaFoldDB" id="A0A7Z0VPP9"/>
<organism evidence="2 3">
    <name type="scientific">Candidatus Thiodiazotropha endolucinida</name>
    <dbReference type="NCBI Taxonomy" id="1655433"/>
    <lineage>
        <taxon>Bacteria</taxon>
        <taxon>Pseudomonadati</taxon>
        <taxon>Pseudomonadota</taxon>
        <taxon>Gammaproteobacteria</taxon>
        <taxon>Chromatiales</taxon>
        <taxon>Sedimenticolaceae</taxon>
        <taxon>Candidatus Thiodiazotropha</taxon>
    </lineage>
</organism>
<evidence type="ECO:0000313" key="2">
    <source>
        <dbReference type="EMBL" id="ODJ89520.1"/>
    </source>
</evidence>
<dbReference type="InterPro" id="IPR000073">
    <property type="entry name" value="AB_hydrolase_1"/>
</dbReference>
<dbReference type="OrthoDB" id="5781675at2"/>